<evidence type="ECO:0000256" key="9">
    <source>
        <dbReference type="ARBA" id="ARBA00022840"/>
    </source>
</evidence>
<evidence type="ECO:0000313" key="17">
    <source>
        <dbReference type="Proteomes" id="UP001271769"/>
    </source>
</evidence>
<dbReference type="InterPro" id="IPR003661">
    <property type="entry name" value="HisK_dim/P_dom"/>
</dbReference>
<evidence type="ECO:0000256" key="7">
    <source>
        <dbReference type="ARBA" id="ARBA00022741"/>
    </source>
</evidence>
<dbReference type="RefSeq" id="WP_320502956.1">
    <property type="nucleotide sequence ID" value="NZ_JAXCLX010000005.1"/>
</dbReference>
<dbReference type="PRINTS" id="PR00344">
    <property type="entry name" value="BCTRLSENSOR"/>
</dbReference>
<evidence type="ECO:0000256" key="3">
    <source>
        <dbReference type="ARBA" id="ARBA00012438"/>
    </source>
</evidence>
<dbReference type="Gene3D" id="1.10.287.130">
    <property type="match status" value="1"/>
</dbReference>
<keyword evidence="9 16" id="KW-0067">ATP-binding</keyword>
<gene>
    <name evidence="16" type="ORF">SMD31_21290</name>
</gene>
<dbReference type="GO" id="GO:0005524">
    <property type="term" value="F:ATP binding"/>
    <property type="evidence" value="ECO:0007669"/>
    <property type="project" value="UniProtKB-KW"/>
</dbReference>
<evidence type="ECO:0000259" key="14">
    <source>
        <dbReference type="PROSITE" id="PS50109"/>
    </source>
</evidence>
<dbReference type="EMBL" id="JAXCLX010000005">
    <property type="protein sequence ID" value="MDY0874488.1"/>
    <property type="molecule type" value="Genomic_DNA"/>
</dbReference>
<keyword evidence="4" id="KW-0597">Phosphoprotein</keyword>
<keyword evidence="5" id="KW-0808">Transferase</keyword>
<dbReference type="CDD" id="cd16954">
    <property type="entry name" value="HATPase_PhoQ-like"/>
    <property type="match status" value="1"/>
</dbReference>
<evidence type="ECO:0000256" key="6">
    <source>
        <dbReference type="ARBA" id="ARBA00022692"/>
    </source>
</evidence>
<evidence type="ECO:0000259" key="15">
    <source>
        <dbReference type="PROSITE" id="PS50885"/>
    </source>
</evidence>
<keyword evidence="12 13" id="KW-0472">Membrane</keyword>
<keyword evidence="6 13" id="KW-0812">Transmembrane</keyword>
<dbReference type="InterPro" id="IPR036890">
    <property type="entry name" value="HATPase_C_sf"/>
</dbReference>
<dbReference type="InterPro" id="IPR003660">
    <property type="entry name" value="HAMP_dom"/>
</dbReference>
<dbReference type="Pfam" id="PF02518">
    <property type="entry name" value="HATPase_c"/>
    <property type="match status" value="1"/>
</dbReference>
<comment type="subcellular location">
    <subcellularLocation>
        <location evidence="2">Membrane</location>
    </subcellularLocation>
</comment>
<keyword evidence="17" id="KW-1185">Reference proteome</keyword>
<dbReference type="InterPro" id="IPR058619">
    <property type="entry name" value="PhoQ/CarS-like_HATPase"/>
</dbReference>
<dbReference type="Gene3D" id="3.30.565.10">
    <property type="entry name" value="Histidine kinase-like ATPase, C-terminal domain"/>
    <property type="match status" value="1"/>
</dbReference>
<keyword evidence="8" id="KW-0418">Kinase</keyword>
<feature type="transmembrane region" description="Helical" evidence="13">
    <location>
        <begin position="168"/>
        <end position="193"/>
    </location>
</feature>
<evidence type="ECO:0000256" key="8">
    <source>
        <dbReference type="ARBA" id="ARBA00022777"/>
    </source>
</evidence>
<feature type="domain" description="HAMP" evidence="15">
    <location>
        <begin position="192"/>
        <end position="243"/>
    </location>
</feature>
<comment type="caution">
    <text evidence="16">The sequence shown here is derived from an EMBL/GenBank/DDBJ whole genome shotgun (WGS) entry which is preliminary data.</text>
</comment>
<reference evidence="16 17" key="1">
    <citation type="journal article" date="2013" name="Antonie Van Leeuwenhoek">
        <title>Dongia rigui sp. nov., isolated from freshwater of a large wetland in Korea.</title>
        <authorList>
            <person name="Baik K.S."/>
            <person name="Hwang Y.M."/>
            <person name="Choi J.S."/>
            <person name="Kwon J."/>
            <person name="Seong C.N."/>
        </authorList>
    </citation>
    <scope>NUCLEOTIDE SEQUENCE [LARGE SCALE GENOMIC DNA]</scope>
    <source>
        <strain evidence="16 17">04SU4-P</strain>
    </source>
</reference>
<evidence type="ECO:0000256" key="13">
    <source>
        <dbReference type="SAM" id="Phobius"/>
    </source>
</evidence>
<evidence type="ECO:0000256" key="4">
    <source>
        <dbReference type="ARBA" id="ARBA00022553"/>
    </source>
</evidence>
<dbReference type="EC" id="2.7.13.3" evidence="3"/>
<evidence type="ECO:0000313" key="16">
    <source>
        <dbReference type="EMBL" id="MDY0874488.1"/>
    </source>
</evidence>
<dbReference type="PROSITE" id="PS50109">
    <property type="entry name" value="HIS_KIN"/>
    <property type="match status" value="1"/>
</dbReference>
<name>A0ABU5E697_9PROT</name>
<dbReference type="Proteomes" id="UP001271769">
    <property type="component" value="Unassembled WGS sequence"/>
</dbReference>
<dbReference type="InterPro" id="IPR005467">
    <property type="entry name" value="His_kinase_dom"/>
</dbReference>
<dbReference type="PANTHER" id="PTHR45436:SF5">
    <property type="entry name" value="SENSOR HISTIDINE KINASE TRCS"/>
    <property type="match status" value="1"/>
</dbReference>
<dbReference type="PROSITE" id="PS50885">
    <property type="entry name" value="HAMP"/>
    <property type="match status" value="1"/>
</dbReference>
<proteinExistence type="predicted"/>
<keyword evidence="10 13" id="KW-1133">Transmembrane helix</keyword>
<organism evidence="16 17">
    <name type="scientific">Dongia rigui</name>
    <dbReference type="NCBI Taxonomy" id="940149"/>
    <lineage>
        <taxon>Bacteria</taxon>
        <taxon>Pseudomonadati</taxon>
        <taxon>Pseudomonadota</taxon>
        <taxon>Alphaproteobacteria</taxon>
        <taxon>Rhodospirillales</taxon>
        <taxon>Dongiaceae</taxon>
        <taxon>Dongia</taxon>
    </lineage>
</organism>
<feature type="transmembrane region" description="Helical" evidence="13">
    <location>
        <begin position="21"/>
        <end position="40"/>
    </location>
</feature>
<dbReference type="InterPro" id="IPR003594">
    <property type="entry name" value="HATPase_dom"/>
</dbReference>
<evidence type="ECO:0000256" key="11">
    <source>
        <dbReference type="ARBA" id="ARBA00023012"/>
    </source>
</evidence>
<protein>
    <recommendedName>
        <fullName evidence="3">histidine kinase</fullName>
        <ecNumber evidence="3">2.7.13.3</ecNumber>
    </recommendedName>
</protein>
<dbReference type="InterPro" id="IPR050428">
    <property type="entry name" value="TCS_sensor_his_kinase"/>
</dbReference>
<evidence type="ECO:0000256" key="1">
    <source>
        <dbReference type="ARBA" id="ARBA00000085"/>
    </source>
</evidence>
<keyword evidence="11" id="KW-0902">Two-component regulatory system</keyword>
<dbReference type="SMART" id="SM00387">
    <property type="entry name" value="HATPase_c"/>
    <property type="match status" value="1"/>
</dbReference>
<evidence type="ECO:0000256" key="5">
    <source>
        <dbReference type="ARBA" id="ARBA00022679"/>
    </source>
</evidence>
<evidence type="ECO:0000256" key="10">
    <source>
        <dbReference type="ARBA" id="ARBA00022989"/>
    </source>
</evidence>
<accession>A0ABU5E697</accession>
<comment type="catalytic activity">
    <reaction evidence="1">
        <text>ATP + protein L-histidine = ADP + protein N-phospho-L-histidine.</text>
        <dbReference type="EC" id="2.7.13.3"/>
    </reaction>
</comment>
<keyword evidence="7" id="KW-0547">Nucleotide-binding</keyword>
<evidence type="ECO:0000256" key="2">
    <source>
        <dbReference type="ARBA" id="ARBA00004370"/>
    </source>
</evidence>
<dbReference type="InterPro" id="IPR004358">
    <property type="entry name" value="Sig_transdc_His_kin-like_C"/>
</dbReference>
<dbReference type="SUPFAM" id="SSF55874">
    <property type="entry name" value="ATPase domain of HSP90 chaperone/DNA topoisomerase II/histidine kinase"/>
    <property type="match status" value="1"/>
</dbReference>
<feature type="domain" description="Histidine kinase" evidence="14">
    <location>
        <begin position="251"/>
        <end position="449"/>
    </location>
</feature>
<sequence length="449" mass="48684">MRRWIGNFFPHSLKLRLMAAAALWVLPVLALAGFLLGWAFRTHLESQLDGKLADYQRELLAAASIDAAGNLVLDYMPADPRFSRVFSGWYWQAAIDGKVVRQSTSAGPMGAGALGLLSPEGGITELYGPGERELRVYRRDVTLPGSSGPVAIVVAAPCDELEADMAQFATHIVVIMATLGLTFLFAIYLQVGFGLRPLSYLRREIAAIRNGRAEHLSSTFPDEIAPVVAEVNALIDHNRQLIDRARNEAGNLAHALKNPLSVLSHEIAALEPERRAVLSAQIDSISGQVERILHRIRTAGPSAGNTRVELSEIADDLTFSLGTIYRERRLDLRFEIAPGAVFAGDRGDLVEILGNLCDNACKWARSRVTVHASPQGGRLALAVEDDGPGIAAKERETVLARGQRLDERVPGSGLGLDIVREIVTLYRGQLNLSDSTLGGLRVELDLPAA</sequence>
<dbReference type="CDD" id="cd00082">
    <property type="entry name" value="HisKA"/>
    <property type="match status" value="1"/>
</dbReference>
<evidence type="ECO:0000256" key="12">
    <source>
        <dbReference type="ARBA" id="ARBA00023136"/>
    </source>
</evidence>
<dbReference type="PANTHER" id="PTHR45436">
    <property type="entry name" value="SENSOR HISTIDINE KINASE YKOH"/>
    <property type="match status" value="1"/>
</dbReference>